<dbReference type="GO" id="GO:0008270">
    <property type="term" value="F:zinc ion binding"/>
    <property type="evidence" value="ECO:0007669"/>
    <property type="project" value="UniProtKB-KW"/>
</dbReference>
<gene>
    <name evidence="7" type="ORF">GDO81_023689</name>
</gene>
<comment type="subcellular location">
    <subcellularLocation>
        <location evidence="5">Cytoplasm</location>
    </subcellularLocation>
</comment>
<comment type="similarity">
    <text evidence="5">Belongs to the Deltex family.</text>
</comment>
<sequence length="123" mass="13926">MKKLRQSWSNDGALYDDCNDGFIISLIQKDHPNPGKRFSGTDRRAYLPDNQEGREVLRLLDKAFNQKLIFTVGESRTTGAKDTVTWNDIHHKTNTTGGPAGFGYPDPDYLKRVRDELKAKGVE</sequence>
<dbReference type="EC" id="2.3.2.27" evidence="5"/>
<keyword evidence="5" id="KW-0862">Zinc</keyword>
<dbReference type="Gene3D" id="3.30.390.130">
    <property type="match status" value="1"/>
</dbReference>
<keyword evidence="5" id="KW-0963">Cytoplasm</keyword>
<dbReference type="PANTHER" id="PTHR12622">
    <property type="entry name" value="DELTEX-RELATED"/>
    <property type="match status" value="1"/>
</dbReference>
<evidence type="ECO:0000313" key="7">
    <source>
        <dbReference type="EMBL" id="KAG8543791.1"/>
    </source>
</evidence>
<evidence type="ECO:0000256" key="3">
    <source>
        <dbReference type="ARBA" id="ARBA00022679"/>
    </source>
</evidence>
<comment type="pathway">
    <text evidence="2 5">Protein modification; protein ubiquitination.</text>
</comment>
<dbReference type="GO" id="GO:0007219">
    <property type="term" value="P:Notch signaling pathway"/>
    <property type="evidence" value="ECO:0007669"/>
    <property type="project" value="InterPro"/>
</dbReference>
<dbReference type="InterPro" id="IPR039399">
    <property type="entry name" value="Deltex_C_sf"/>
</dbReference>
<dbReference type="Proteomes" id="UP000824782">
    <property type="component" value="Unassembled WGS sequence"/>
</dbReference>
<evidence type="ECO:0000256" key="4">
    <source>
        <dbReference type="ARBA" id="ARBA00022723"/>
    </source>
</evidence>
<evidence type="ECO:0000256" key="5">
    <source>
        <dbReference type="RuleBase" id="RU367105"/>
    </source>
</evidence>
<keyword evidence="5" id="KW-0863">Zinc-finger</keyword>
<dbReference type="AlphaFoldDB" id="A0AAV6Z476"/>
<protein>
    <recommendedName>
        <fullName evidence="5">E3 ubiquitin-protein ligase</fullName>
        <ecNumber evidence="5">2.3.2.27</ecNumber>
    </recommendedName>
</protein>
<dbReference type="GO" id="GO:0061630">
    <property type="term" value="F:ubiquitin protein ligase activity"/>
    <property type="evidence" value="ECO:0007669"/>
    <property type="project" value="UniProtKB-UniRule"/>
</dbReference>
<evidence type="ECO:0000313" key="8">
    <source>
        <dbReference type="Proteomes" id="UP000824782"/>
    </source>
</evidence>
<dbReference type="GO" id="GO:0005737">
    <property type="term" value="C:cytoplasm"/>
    <property type="evidence" value="ECO:0007669"/>
    <property type="project" value="UniProtKB-SubCell"/>
</dbReference>
<organism evidence="7 8">
    <name type="scientific">Engystomops pustulosus</name>
    <name type="common">Tungara frog</name>
    <name type="synonym">Physalaemus pustulosus</name>
    <dbReference type="NCBI Taxonomy" id="76066"/>
    <lineage>
        <taxon>Eukaryota</taxon>
        <taxon>Metazoa</taxon>
        <taxon>Chordata</taxon>
        <taxon>Craniata</taxon>
        <taxon>Vertebrata</taxon>
        <taxon>Euteleostomi</taxon>
        <taxon>Amphibia</taxon>
        <taxon>Batrachia</taxon>
        <taxon>Anura</taxon>
        <taxon>Neobatrachia</taxon>
        <taxon>Hyloidea</taxon>
        <taxon>Leptodactylidae</taxon>
        <taxon>Leiuperinae</taxon>
        <taxon>Engystomops</taxon>
    </lineage>
</organism>
<dbReference type="CDD" id="cd09633">
    <property type="entry name" value="Deltex_C"/>
    <property type="match status" value="1"/>
</dbReference>
<reference evidence="7" key="1">
    <citation type="thesis" date="2020" institute="ProQuest LLC" country="789 East Eisenhower Parkway, Ann Arbor, MI, USA">
        <title>Comparative Genomics and Chromosome Evolution.</title>
        <authorList>
            <person name="Mudd A.B."/>
        </authorList>
    </citation>
    <scope>NUCLEOTIDE SEQUENCE</scope>
    <source>
        <strain evidence="7">237g6f4</strain>
        <tissue evidence="7">Blood</tissue>
    </source>
</reference>
<keyword evidence="4 5" id="KW-0479">Metal-binding</keyword>
<evidence type="ECO:0000256" key="2">
    <source>
        <dbReference type="ARBA" id="ARBA00004906"/>
    </source>
</evidence>
<dbReference type="InterPro" id="IPR039398">
    <property type="entry name" value="Deltex_fam"/>
</dbReference>
<proteinExistence type="inferred from homology"/>
<dbReference type="InterPro" id="IPR039396">
    <property type="entry name" value="Deltex_C"/>
</dbReference>
<accession>A0AAV6Z476</accession>
<comment type="catalytic activity">
    <reaction evidence="1 5">
        <text>S-ubiquitinyl-[E2 ubiquitin-conjugating enzyme]-L-cysteine + [acceptor protein]-L-lysine = [E2 ubiquitin-conjugating enzyme]-L-cysteine + N(6)-ubiquitinyl-[acceptor protein]-L-lysine.</text>
        <dbReference type="EC" id="2.3.2.27"/>
    </reaction>
</comment>
<evidence type="ECO:0000256" key="1">
    <source>
        <dbReference type="ARBA" id="ARBA00000900"/>
    </source>
</evidence>
<dbReference type="EMBL" id="WNYA01002885">
    <property type="protein sequence ID" value="KAG8543791.1"/>
    <property type="molecule type" value="Genomic_DNA"/>
</dbReference>
<dbReference type="Pfam" id="PF18102">
    <property type="entry name" value="DTC"/>
    <property type="match status" value="1"/>
</dbReference>
<name>A0AAV6Z476_ENGPU</name>
<evidence type="ECO:0000259" key="6">
    <source>
        <dbReference type="Pfam" id="PF18102"/>
    </source>
</evidence>
<feature type="domain" description="Deltex C-terminal" evidence="6">
    <location>
        <begin position="27"/>
        <end position="122"/>
    </location>
</feature>
<comment type="caution">
    <text evidence="7">The sequence shown here is derived from an EMBL/GenBank/DDBJ whole genome shotgun (WGS) entry which is preliminary data.</text>
</comment>
<keyword evidence="8" id="KW-1185">Reference proteome</keyword>
<dbReference type="GO" id="GO:0016567">
    <property type="term" value="P:protein ubiquitination"/>
    <property type="evidence" value="ECO:0007669"/>
    <property type="project" value="UniProtKB-UniRule"/>
</dbReference>
<keyword evidence="3 5" id="KW-0808">Transferase</keyword>